<dbReference type="Proteomes" id="UP001143910">
    <property type="component" value="Unassembled WGS sequence"/>
</dbReference>
<accession>A0ACC1MGM5</accession>
<keyword evidence="2" id="KW-1185">Reference proteome</keyword>
<name>A0ACC1MGM5_9HYPO</name>
<evidence type="ECO:0000313" key="1">
    <source>
        <dbReference type="EMBL" id="KAJ2965678.1"/>
    </source>
</evidence>
<gene>
    <name evidence="1" type="ORF">NQ176_g10500</name>
</gene>
<organism evidence="1 2">
    <name type="scientific">Zarea fungicola</name>
    <dbReference type="NCBI Taxonomy" id="93591"/>
    <lineage>
        <taxon>Eukaryota</taxon>
        <taxon>Fungi</taxon>
        <taxon>Dikarya</taxon>
        <taxon>Ascomycota</taxon>
        <taxon>Pezizomycotina</taxon>
        <taxon>Sordariomycetes</taxon>
        <taxon>Hypocreomycetidae</taxon>
        <taxon>Hypocreales</taxon>
        <taxon>Cordycipitaceae</taxon>
        <taxon>Zarea</taxon>
    </lineage>
</organism>
<reference evidence="1" key="1">
    <citation type="submission" date="2022-08" db="EMBL/GenBank/DDBJ databases">
        <title>Genome Sequence of Lecanicillium fungicola.</title>
        <authorList>
            <person name="Buettner E."/>
        </authorList>
    </citation>
    <scope>NUCLEOTIDE SEQUENCE</scope>
    <source>
        <strain evidence="1">Babe33</strain>
    </source>
</reference>
<dbReference type="EMBL" id="JANJQO010002893">
    <property type="protein sequence ID" value="KAJ2965678.1"/>
    <property type="molecule type" value="Genomic_DNA"/>
</dbReference>
<comment type="caution">
    <text evidence="1">The sequence shown here is derived from an EMBL/GenBank/DDBJ whole genome shotgun (WGS) entry which is preliminary data.</text>
</comment>
<sequence>MKPLWLVQPRLDAGEYRDKLIGSVVKYPGLPTERRIPYRTETLPKEMVMDLDPKPVHMRNVAFWRNRIKDARVSASFNDIMTFFAQRAKADGAENIATVARIWHMDSPGEKFKELLKNKQYYDELFDLLRSNHGQGYFITDIVTVANLEATEWKENSNGGRAGAKVPLDPSTAIDVGIDASFYVSHEKGSSMTYEEEMIVFLGYRLIRLEKLKGLRARLRAVFLGEKHGFAVHDGSDYWPEIKDGPVAGQVESFLGVPPSAGATYQAESDLPPTVNRRSAASLLDERIVQELDFDVEVVG</sequence>
<proteinExistence type="predicted"/>
<evidence type="ECO:0000313" key="2">
    <source>
        <dbReference type="Proteomes" id="UP001143910"/>
    </source>
</evidence>
<protein>
    <submittedName>
        <fullName evidence="1">Uncharacterized protein</fullName>
    </submittedName>
</protein>